<accession>A0A2B0Y1K4</accession>
<name>A0A2B0Y1K4_BACAN</name>
<dbReference type="RefSeq" id="WP_098555849.1">
    <property type="nucleotide sequence ID" value="NZ_NUXH01000047.1"/>
</dbReference>
<organism evidence="2 3">
    <name type="scientific">Bacillus anthracis</name>
    <name type="common">anthrax bacterium</name>
    <dbReference type="NCBI Taxonomy" id="1392"/>
    <lineage>
        <taxon>Bacteria</taxon>
        <taxon>Bacillati</taxon>
        <taxon>Bacillota</taxon>
        <taxon>Bacilli</taxon>
        <taxon>Bacillales</taxon>
        <taxon>Bacillaceae</taxon>
        <taxon>Bacillus</taxon>
        <taxon>Bacillus cereus group</taxon>
    </lineage>
</organism>
<dbReference type="InterPro" id="IPR036157">
    <property type="entry name" value="dUTPase-like_sf"/>
</dbReference>
<gene>
    <name evidence="2" type="ORF">COJ30_12135</name>
</gene>
<dbReference type="SUPFAM" id="SSF51283">
    <property type="entry name" value="dUTPase-like"/>
    <property type="match status" value="1"/>
</dbReference>
<dbReference type="Proteomes" id="UP000222851">
    <property type="component" value="Unassembled WGS sequence"/>
</dbReference>
<dbReference type="AlphaFoldDB" id="A0A2B0Y1K4"/>
<dbReference type="Gene3D" id="2.70.40.10">
    <property type="match status" value="1"/>
</dbReference>
<evidence type="ECO:0000313" key="3">
    <source>
        <dbReference type="Proteomes" id="UP000222851"/>
    </source>
</evidence>
<comment type="caution">
    <text evidence="2">The sequence shown here is derived from an EMBL/GenBank/DDBJ whole genome shotgun (WGS) entry which is preliminary data.</text>
</comment>
<reference evidence="2 3" key="1">
    <citation type="submission" date="2017-09" db="EMBL/GenBank/DDBJ databases">
        <title>Large-scale bioinformatics analysis of Bacillus genomes uncovers conserved roles of natural products in bacterial physiology.</title>
        <authorList>
            <consortium name="Agbiome Team Llc"/>
            <person name="Bleich R.M."/>
            <person name="Grubbs K.J."/>
            <person name="Santa Maria K.C."/>
            <person name="Allen S.E."/>
            <person name="Farag S."/>
            <person name="Shank E.A."/>
            <person name="Bowers A."/>
        </authorList>
    </citation>
    <scope>NUCLEOTIDE SEQUENCE [LARGE SCALE GENOMIC DNA]</scope>
    <source>
        <strain evidence="2 3">AFS081271</strain>
    </source>
</reference>
<keyword evidence="1" id="KW-0812">Transmembrane</keyword>
<keyword evidence="1" id="KW-0472">Membrane</keyword>
<sequence length="237" mass="26542">MLLSNTDIKRELVSTKKLSIYPLILENIKASSINLTASAHAWDIKSGESVVTSDKKKIIVRASTSVSIHSQEAIWVSRRIGGTYHPRVSLVAKGLSNISTTLDPQWYGLSLVTVSNNTGQDIELKVGEAFVSVMLYYVNSPAEKWNIDNQAGRPELYSRFKLTDDDRDFLNQQWHKNHPSIVSAMKRSDTYKELVNDKKRFSRWFKSISTNPLIVGILAGIISGVITGIIIYKLGMN</sequence>
<protein>
    <submittedName>
        <fullName evidence="2">Uncharacterized protein</fullName>
    </submittedName>
</protein>
<feature type="transmembrane region" description="Helical" evidence="1">
    <location>
        <begin position="208"/>
        <end position="232"/>
    </location>
</feature>
<dbReference type="EMBL" id="NUXH01000047">
    <property type="protein sequence ID" value="PFL69917.1"/>
    <property type="molecule type" value="Genomic_DNA"/>
</dbReference>
<evidence type="ECO:0000313" key="2">
    <source>
        <dbReference type="EMBL" id="PFL69917.1"/>
    </source>
</evidence>
<evidence type="ECO:0000256" key="1">
    <source>
        <dbReference type="SAM" id="Phobius"/>
    </source>
</evidence>
<keyword evidence="1" id="KW-1133">Transmembrane helix</keyword>
<proteinExistence type="predicted"/>